<name>A0AAN4ZGU0_9BILA</name>
<comment type="similarity">
    <text evidence="2">Belongs to the UDP-glycosyltransferase family.</text>
</comment>
<dbReference type="SUPFAM" id="SSF53756">
    <property type="entry name" value="UDP-Glycosyltransferase/glycogen phosphorylase"/>
    <property type="match status" value="1"/>
</dbReference>
<dbReference type="FunFam" id="3.40.50.2000:FF:000038">
    <property type="entry name" value="UDP-GlucuronosylTransferase"/>
    <property type="match status" value="1"/>
</dbReference>
<reference evidence="12" key="1">
    <citation type="submission" date="2022-10" db="EMBL/GenBank/DDBJ databases">
        <title>Genome assembly of Pristionchus species.</title>
        <authorList>
            <person name="Yoshida K."/>
            <person name="Sommer R.J."/>
        </authorList>
    </citation>
    <scope>NUCLEOTIDE SEQUENCE [LARGE SCALE GENOMIC DNA]</scope>
    <source>
        <strain evidence="12">RS5460</strain>
    </source>
</reference>
<organism evidence="11 12">
    <name type="scientific">Pristionchus mayeri</name>
    <dbReference type="NCBI Taxonomy" id="1317129"/>
    <lineage>
        <taxon>Eukaryota</taxon>
        <taxon>Metazoa</taxon>
        <taxon>Ecdysozoa</taxon>
        <taxon>Nematoda</taxon>
        <taxon>Chromadorea</taxon>
        <taxon>Rhabditida</taxon>
        <taxon>Rhabditina</taxon>
        <taxon>Diplogasteromorpha</taxon>
        <taxon>Diplogasteroidea</taxon>
        <taxon>Neodiplogasteridae</taxon>
        <taxon>Pristionchus</taxon>
    </lineage>
</organism>
<evidence type="ECO:0000256" key="1">
    <source>
        <dbReference type="ARBA" id="ARBA00004167"/>
    </source>
</evidence>
<proteinExistence type="inferred from homology"/>
<comment type="caution">
    <text evidence="11">The sequence shown here is derived from an EMBL/GenBank/DDBJ whole genome shotgun (WGS) entry which is preliminary data.</text>
</comment>
<keyword evidence="8" id="KW-1133">Transmembrane helix</keyword>
<evidence type="ECO:0000256" key="3">
    <source>
        <dbReference type="ARBA" id="ARBA00012544"/>
    </source>
</evidence>
<dbReference type="Gene3D" id="3.40.50.2000">
    <property type="entry name" value="Glycogen Phosphorylase B"/>
    <property type="match status" value="1"/>
</dbReference>
<dbReference type="EMBL" id="BTRK01000002">
    <property type="protein sequence ID" value="GMR37420.1"/>
    <property type="molecule type" value="Genomic_DNA"/>
</dbReference>
<keyword evidence="4" id="KW-0328">Glycosyltransferase</keyword>
<dbReference type="Pfam" id="PF00201">
    <property type="entry name" value="UDPGT"/>
    <property type="match status" value="1"/>
</dbReference>
<keyword evidence="12" id="KW-1185">Reference proteome</keyword>
<evidence type="ECO:0000313" key="12">
    <source>
        <dbReference type="Proteomes" id="UP001328107"/>
    </source>
</evidence>
<dbReference type="CDD" id="cd03784">
    <property type="entry name" value="GT1_Gtf-like"/>
    <property type="match status" value="1"/>
</dbReference>
<dbReference type="InterPro" id="IPR050271">
    <property type="entry name" value="UDP-glycosyltransferase"/>
</dbReference>
<dbReference type="InterPro" id="IPR002213">
    <property type="entry name" value="UDP_glucos_trans"/>
</dbReference>
<accession>A0AAN4ZGU0</accession>
<comment type="subcellular location">
    <subcellularLocation>
        <location evidence="1">Membrane</location>
        <topology evidence="1">Single-pass membrane protein</topology>
    </subcellularLocation>
</comment>
<dbReference type="GO" id="GO:0015020">
    <property type="term" value="F:glucuronosyltransferase activity"/>
    <property type="evidence" value="ECO:0007669"/>
    <property type="project" value="UniProtKB-EC"/>
</dbReference>
<dbReference type="GO" id="GO:0016020">
    <property type="term" value="C:membrane"/>
    <property type="evidence" value="ECO:0007669"/>
    <property type="project" value="UniProtKB-SubCell"/>
</dbReference>
<evidence type="ECO:0000256" key="7">
    <source>
        <dbReference type="ARBA" id="ARBA00022729"/>
    </source>
</evidence>
<evidence type="ECO:0000256" key="8">
    <source>
        <dbReference type="ARBA" id="ARBA00022989"/>
    </source>
</evidence>
<evidence type="ECO:0000256" key="6">
    <source>
        <dbReference type="ARBA" id="ARBA00022692"/>
    </source>
</evidence>
<evidence type="ECO:0000256" key="10">
    <source>
        <dbReference type="ARBA" id="ARBA00047475"/>
    </source>
</evidence>
<protein>
    <recommendedName>
        <fullName evidence="3">glucuronosyltransferase</fullName>
        <ecNumber evidence="3">2.4.1.17</ecNumber>
    </recommendedName>
</protein>
<evidence type="ECO:0000256" key="5">
    <source>
        <dbReference type="ARBA" id="ARBA00022679"/>
    </source>
</evidence>
<dbReference type="PANTHER" id="PTHR48043:SF23">
    <property type="entry name" value="UDP-GLUCURONOSYLTRANSFERASE"/>
    <property type="match status" value="1"/>
</dbReference>
<dbReference type="EC" id="2.4.1.17" evidence="3"/>
<keyword evidence="7" id="KW-0732">Signal</keyword>
<keyword evidence="9" id="KW-0472">Membrane</keyword>
<dbReference type="Proteomes" id="UP001328107">
    <property type="component" value="Unassembled WGS sequence"/>
</dbReference>
<keyword evidence="5" id="KW-0808">Transferase</keyword>
<evidence type="ECO:0000256" key="2">
    <source>
        <dbReference type="ARBA" id="ARBA00009995"/>
    </source>
</evidence>
<keyword evidence="6" id="KW-0812">Transmembrane</keyword>
<sequence length="168" mass="18935">MPEDEFSMEHSAKLPNLVLSSWMPQADILAHPRLVLFITHGGMGSTMETASRGVPGIFIPVMGDQPKNAGMMEYNGFGKVYNKFDLSNGEKLTATVREVLGNEKYRENARRISKMLARKPFSSKEQLIKHIEFVAEFGPSFALRPQSLDMSFIEYHNLDLIAVFLLLL</sequence>
<dbReference type="AlphaFoldDB" id="A0AAN4ZGU0"/>
<comment type="catalytic activity">
    <reaction evidence="10">
        <text>glucuronate acceptor + UDP-alpha-D-glucuronate = acceptor beta-D-glucuronoside + UDP + H(+)</text>
        <dbReference type="Rhea" id="RHEA:21032"/>
        <dbReference type="ChEBI" id="CHEBI:15378"/>
        <dbReference type="ChEBI" id="CHEBI:58052"/>
        <dbReference type="ChEBI" id="CHEBI:58223"/>
        <dbReference type="ChEBI" id="CHEBI:132367"/>
        <dbReference type="ChEBI" id="CHEBI:132368"/>
        <dbReference type="EC" id="2.4.1.17"/>
    </reaction>
</comment>
<evidence type="ECO:0000313" key="11">
    <source>
        <dbReference type="EMBL" id="GMR37420.1"/>
    </source>
</evidence>
<dbReference type="PANTHER" id="PTHR48043">
    <property type="entry name" value="EG:EG0003.4 PROTEIN-RELATED"/>
    <property type="match status" value="1"/>
</dbReference>
<gene>
    <name evidence="11" type="ORF">PMAYCL1PPCAC_07615</name>
</gene>
<feature type="non-terminal residue" evidence="11">
    <location>
        <position position="168"/>
    </location>
</feature>
<evidence type="ECO:0000256" key="4">
    <source>
        <dbReference type="ARBA" id="ARBA00022676"/>
    </source>
</evidence>
<evidence type="ECO:0000256" key="9">
    <source>
        <dbReference type="ARBA" id="ARBA00023136"/>
    </source>
</evidence>